<comment type="caution">
    <text evidence="1">The sequence shown here is derived from an EMBL/GenBank/DDBJ whole genome shotgun (WGS) entry which is preliminary data.</text>
</comment>
<name>A0A919VTP9_9ACTN</name>
<reference evidence="1" key="1">
    <citation type="submission" date="2021-03" db="EMBL/GenBank/DDBJ databases">
        <title>Whole genome shotgun sequence of Actinoplanes auranticolor NBRC 12245.</title>
        <authorList>
            <person name="Komaki H."/>
            <person name="Tamura T."/>
        </authorList>
    </citation>
    <scope>NUCLEOTIDE SEQUENCE</scope>
    <source>
        <strain evidence="1">NBRC 12245</strain>
    </source>
</reference>
<dbReference type="Proteomes" id="UP000681340">
    <property type="component" value="Unassembled WGS sequence"/>
</dbReference>
<dbReference type="EMBL" id="BOQL01000057">
    <property type="protein sequence ID" value="GIM75492.1"/>
    <property type="molecule type" value="Genomic_DNA"/>
</dbReference>
<evidence type="ECO:0000313" key="1">
    <source>
        <dbReference type="EMBL" id="GIM75492.1"/>
    </source>
</evidence>
<evidence type="ECO:0000313" key="2">
    <source>
        <dbReference type="Proteomes" id="UP000681340"/>
    </source>
</evidence>
<keyword evidence="2" id="KW-1185">Reference proteome</keyword>
<sequence>MIGYDSLDIVAGQVQRGLGRGARAVRDPVLVETCLRQQYAWDRQVDSRDVYLARLVRDLGMPVRLIVARLHAAEPEFTVALGVLACLGAAGVEEAVDGVRDYIKHGQRGSEALAHVVSCRPGPWWEDLGPDRQPPAPRRTPLPAVSTGELLAVLRDPAPKQLHRSALRELARRPGEPELLDVLDTMDVTGLGGAVARATAPLGATAVPAARRWAEAGGPLRGAAVSTLAAHGDEADVPVLLAEVARLDDTPDQLCGYDELVTGLARLGGPVAAILRRLWPTPHSYERASYLRAYRIADPAVAESSLVEGLWDCEEDVRRVAAEHVVLDAETRERLSYLRDDPMEDAGVRGVAAARLES</sequence>
<protein>
    <submittedName>
        <fullName evidence="1">Uncharacterized protein</fullName>
    </submittedName>
</protein>
<organism evidence="1 2">
    <name type="scientific">Actinoplanes auranticolor</name>
    <dbReference type="NCBI Taxonomy" id="47988"/>
    <lineage>
        <taxon>Bacteria</taxon>
        <taxon>Bacillati</taxon>
        <taxon>Actinomycetota</taxon>
        <taxon>Actinomycetes</taxon>
        <taxon>Micromonosporales</taxon>
        <taxon>Micromonosporaceae</taxon>
        <taxon>Actinoplanes</taxon>
    </lineage>
</organism>
<accession>A0A919VTP9</accession>
<proteinExistence type="predicted"/>
<dbReference type="RefSeq" id="WP_212992495.1">
    <property type="nucleotide sequence ID" value="NZ_BAABEA010000003.1"/>
</dbReference>
<gene>
    <name evidence="1" type="ORF">Aau02nite_66200</name>
</gene>
<dbReference type="AlphaFoldDB" id="A0A919VTP9"/>